<feature type="non-terminal residue" evidence="1">
    <location>
        <position position="1"/>
    </location>
</feature>
<proteinExistence type="predicted"/>
<evidence type="ECO:0000313" key="1">
    <source>
        <dbReference type="EMBL" id="EQD29908.1"/>
    </source>
</evidence>
<organism evidence="1">
    <name type="scientific">mine drainage metagenome</name>
    <dbReference type="NCBI Taxonomy" id="410659"/>
    <lineage>
        <taxon>unclassified sequences</taxon>
        <taxon>metagenomes</taxon>
        <taxon>ecological metagenomes</taxon>
    </lineage>
</organism>
<gene>
    <name evidence="1" type="ORF">B1A_20460</name>
</gene>
<dbReference type="InterPro" id="IPR017853">
    <property type="entry name" value="GH"/>
</dbReference>
<dbReference type="PANTHER" id="PTHR47786">
    <property type="entry name" value="ALPHA-1,4-GLUCAN:MALTOSE-1-PHOSPHATE MALTOSYLTRANSFERASE"/>
    <property type="match status" value="1"/>
</dbReference>
<dbReference type="PANTHER" id="PTHR47786:SF2">
    <property type="entry name" value="GLYCOSYL HYDROLASE FAMILY 13 CATALYTIC DOMAIN-CONTAINING PROTEIN"/>
    <property type="match status" value="1"/>
</dbReference>
<dbReference type="SUPFAM" id="SSF51445">
    <property type="entry name" value="(Trans)glycosidases"/>
    <property type="match status" value="1"/>
</dbReference>
<comment type="caution">
    <text evidence="1">The sequence shown here is derived from an EMBL/GenBank/DDBJ whole genome shotgun (WGS) entry which is preliminary data.</text>
</comment>
<dbReference type="AlphaFoldDB" id="T0Y9U0"/>
<reference evidence="1" key="2">
    <citation type="journal article" date="2014" name="ISME J.">
        <title>Microbial stratification in low pH oxic and suboxic macroscopic growths along an acid mine drainage.</title>
        <authorList>
            <person name="Mendez-Garcia C."/>
            <person name="Mesa V."/>
            <person name="Sprenger R.R."/>
            <person name="Richter M."/>
            <person name="Diez M.S."/>
            <person name="Solano J."/>
            <person name="Bargiela R."/>
            <person name="Golyshina O.V."/>
            <person name="Manteca A."/>
            <person name="Ramos J.L."/>
            <person name="Gallego J.R."/>
            <person name="Llorente I."/>
            <person name="Martins Dos Santos V.A."/>
            <person name="Jensen O.N."/>
            <person name="Pelaez A.I."/>
            <person name="Sanchez J."/>
            <person name="Ferrer M."/>
        </authorList>
    </citation>
    <scope>NUCLEOTIDE SEQUENCE</scope>
</reference>
<name>T0Y9U0_9ZZZZ</name>
<accession>T0Y9U0</accession>
<dbReference type="Gene3D" id="3.20.20.80">
    <property type="entry name" value="Glycosidases"/>
    <property type="match status" value="1"/>
</dbReference>
<feature type="non-terminal residue" evidence="1">
    <location>
        <position position="258"/>
    </location>
</feature>
<sequence>LPALDEFLARARAVGLEVALDLAWQCSPDHPWVREHPDWFVHRADGSIRYAENPPKRYRDIYPLDFVGPKASGLWNALADVVRFWARRGVRIFRVDNPHTKPFAFWEWLLRQIHTEFPGTIFLAEAFTRPGTMYHLAKIGFDESYTYFTWRTTPEELTEYFTELTGPPIRDFFRPMLFTNTPDILSPILVRLGRPAFMARAFLAATLSPLWGLYSGFEDLEGEAVPGTEEYADSEKYRVVPRGGPAPPENIRNFIQRL</sequence>
<protein>
    <submittedName>
        <fullName evidence="1">Alpha amylase, catalytic region</fullName>
    </submittedName>
</protein>
<reference evidence="1" key="1">
    <citation type="submission" date="2013-08" db="EMBL/GenBank/DDBJ databases">
        <authorList>
            <person name="Mendez C."/>
            <person name="Richter M."/>
            <person name="Ferrer M."/>
            <person name="Sanchez J."/>
        </authorList>
    </citation>
    <scope>NUCLEOTIDE SEQUENCE</scope>
</reference>
<dbReference type="EMBL" id="AUZX01015099">
    <property type="protein sequence ID" value="EQD29908.1"/>
    <property type="molecule type" value="Genomic_DNA"/>
</dbReference>